<dbReference type="FunFam" id="2.60.40.10:FF:000607">
    <property type="entry name" value="Leukemia inhibitory factor receptor"/>
    <property type="match status" value="1"/>
</dbReference>
<dbReference type="GO" id="GO:0019838">
    <property type="term" value="F:growth factor binding"/>
    <property type="evidence" value="ECO:0007669"/>
    <property type="project" value="Ensembl"/>
</dbReference>
<dbReference type="InterPro" id="IPR048497">
    <property type="entry name" value="LIF-R-like_Ig-like"/>
</dbReference>
<dbReference type="Ensembl" id="ENSJJAT00000013556.1">
    <property type="protein sequence ID" value="ENSJJAP00000007152.1"/>
    <property type="gene ID" value="ENSJJAG00000011588.1"/>
</dbReference>
<dbReference type="FunFam" id="2.60.40.10:FF:000657">
    <property type="entry name" value="Leukemia inhibitory factor receptor"/>
    <property type="match status" value="1"/>
</dbReference>
<dbReference type="InterPro" id="IPR013783">
    <property type="entry name" value="Ig-like_fold"/>
</dbReference>
<evidence type="ECO:0000256" key="1">
    <source>
        <dbReference type="ARBA" id="ARBA00004479"/>
    </source>
</evidence>
<evidence type="ECO:0000313" key="16">
    <source>
        <dbReference type="Ensembl" id="ENSJJAP00000007152.1"/>
    </source>
</evidence>
<dbReference type="Pfam" id="PF25552">
    <property type="entry name" value="LIFR_D4"/>
    <property type="match status" value="1"/>
</dbReference>
<keyword evidence="7 14" id="KW-0472">Membrane</keyword>
<evidence type="ECO:0000259" key="15">
    <source>
        <dbReference type="PROSITE" id="PS50853"/>
    </source>
</evidence>
<keyword evidence="8" id="KW-1015">Disulfide bond</keyword>
<keyword evidence="3 14" id="KW-0812">Transmembrane</keyword>
<evidence type="ECO:0000256" key="10">
    <source>
        <dbReference type="ARBA" id="ARBA00023180"/>
    </source>
</evidence>
<dbReference type="InterPro" id="IPR003961">
    <property type="entry name" value="FN3_dom"/>
</dbReference>
<comment type="subcellular location">
    <subcellularLocation>
        <location evidence="1">Membrane</location>
        <topology evidence="1">Single-pass type I membrane protein</topology>
    </subcellularLocation>
</comment>
<evidence type="ECO:0000256" key="5">
    <source>
        <dbReference type="ARBA" id="ARBA00022737"/>
    </source>
</evidence>
<evidence type="ECO:0000256" key="8">
    <source>
        <dbReference type="ARBA" id="ARBA00023157"/>
    </source>
</evidence>
<accession>A0A8C5KDI0</accession>
<keyword evidence="9" id="KW-0675">Receptor</keyword>
<dbReference type="GO" id="GO:0004924">
    <property type="term" value="F:oncostatin-M receptor activity"/>
    <property type="evidence" value="ECO:0007669"/>
    <property type="project" value="Ensembl"/>
</dbReference>
<gene>
    <name evidence="16" type="primary">Osmr</name>
</gene>
<comment type="similarity">
    <text evidence="2">Belongs to the type I cytokine receptor family. Type 2 subfamily.</text>
</comment>
<dbReference type="PROSITE" id="PS01353">
    <property type="entry name" value="HEMATOPO_REC_L_F2"/>
    <property type="match status" value="1"/>
</dbReference>
<keyword evidence="4" id="KW-0732">Signal</keyword>
<reference evidence="16" key="2">
    <citation type="submission" date="2025-09" db="UniProtKB">
        <authorList>
            <consortium name="Ensembl"/>
        </authorList>
    </citation>
    <scope>IDENTIFICATION</scope>
</reference>
<evidence type="ECO:0000256" key="12">
    <source>
        <dbReference type="ARBA" id="ARBA00071726"/>
    </source>
</evidence>
<dbReference type="InterPro" id="IPR003529">
    <property type="entry name" value="Hematopoietin_rcpt_Gp130_CS"/>
</dbReference>
<evidence type="ECO:0000256" key="7">
    <source>
        <dbReference type="ARBA" id="ARBA00023136"/>
    </source>
</evidence>
<dbReference type="Pfam" id="PF17971">
    <property type="entry name" value="LIFR_D2"/>
    <property type="match status" value="1"/>
</dbReference>
<protein>
    <recommendedName>
        <fullName evidence="12">Oncostatin-M-specific receptor subunit beta</fullName>
    </recommendedName>
    <alternativeName>
        <fullName evidence="13">Interleukin-31 receptor subunit beta</fullName>
    </alternativeName>
</protein>
<feature type="domain" description="Fibronectin type-III" evidence="15">
    <location>
        <begin position="316"/>
        <end position="410"/>
    </location>
</feature>
<dbReference type="InterPro" id="IPR052672">
    <property type="entry name" value="Type1_Cytokine_Rcpt_Type2"/>
</dbReference>
<evidence type="ECO:0000256" key="2">
    <source>
        <dbReference type="ARBA" id="ARBA00008921"/>
    </source>
</evidence>
<dbReference type="GO" id="GO:0016324">
    <property type="term" value="C:apical plasma membrane"/>
    <property type="evidence" value="ECO:0007669"/>
    <property type="project" value="Ensembl"/>
</dbReference>
<dbReference type="FunFam" id="2.60.40.10:FF:000578">
    <property type="entry name" value="Leukemia inhibitory factor receptor"/>
    <property type="match status" value="1"/>
</dbReference>
<evidence type="ECO:0000256" key="9">
    <source>
        <dbReference type="ARBA" id="ARBA00023170"/>
    </source>
</evidence>
<evidence type="ECO:0000256" key="6">
    <source>
        <dbReference type="ARBA" id="ARBA00022989"/>
    </source>
</evidence>
<dbReference type="FunFam" id="2.60.40.10:FF:001148">
    <property type="entry name" value="oncostatin-M-specific receptor subunit beta"/>
    <property type="match status" value="1"/>
</dbReference>
<dbReference type="Proteomes" id="UP000694385">
    <property type="component" value="Unassembled WGS sequence"/>
</dbReference>
<dbReference type="GO" id="GO:0005900">
    <property type="term" value="C:oncostatin-M receptor complex"/>
    <property type="evidence" value="ECO:0007669"/>
    <property type="project" value="Ensembl"/>
</dbReference>
<evidence type="ECO:0000256" key="14">
    <source>
        <dbReference type="SAM" id="Phobius"/>
    </source>
</evidence>
<keyword evidence="10" id="KW-0325">Glycoprotein</keyword>
<dbReference type="OMA" id="GKMMQYN"/>
<dbReference type="InterPro" id="IPR040817">
    <property type="entry name" value="LIFR_D2"/>
</dbReference>
<dbReference type="InterPro" id="IPR036116">
    <property type="entry name" value="FN3_sf"/>
</dbReference>
<proteinExistence type="inferred from homology"/>
<dbReference type="AlphaFoldDB" id="A0A8C5KDI0"/>
<dbReference type="GeneTree" id="ENSGT00940000160851"/>
<sequence length="922" mass="104108">MLFLISSCLAVLAERFQLTPQLLHVSVNSSLQRVYLQWTIPNLTYHQELKMVFQIEISQIKKSNVILVANHSSAVRGDRAVHWSWDSELPLECVTHFVRVRGALDDARAPQPGSWSKWSPWEEAHVSLGPNELLVYPKEKLVEEGSNVTFCWISGVNLNNISCYLSGIAIHGERLDAHVSTFKWNNVLFHRDTGTNFFCRHTNPTTYDGVTVFVSKVLEEPKDFSCETRDFRTLSCTWKPGVDTALAWSKQPSQRYALFEWVSGENKHCELKNSCNWQITQDSQELYNFTLTAENYLRKRSVNIAFNVSHRVHPKAPHDVNFDDVSATRARMTWRVHSRGKSHTFLCQVELHCEGQMIQEHNVSVHESGEQLFGDLQPDTRYKAQVRCADANHFWKWSEWTPRNFHTLEAAPSEAPDAWRTVTSENGRRKVALFWKSPSKSRVNGKFPFYNIVVKNMENSSEVQQHALQAPVNSTWLSLGQSSYLIQITFTNSQGTSPALVMGISRDSGNEEVEAERVDGTKEGFMISWKPQTRDVVGYVVDWCANSQGQHCNLQWKNLGPNATSTNISSDAFKKGVRYNFRVYEISAHRIAHLIQKNVGYIQELAPLKSPDVILSNPTSHSFVLNWTTYATESQPGFIEGYHVYVKSKDAQCPQEWEEVVLKGDTHFSAPDTLRREVLGYIFSIGGSTFTTKPSLPYMLLQIILSMTMCVLFLLGLCYWKSQWVKEKCYPDIPDPYKSSIRSLIKSKKPPLTIMSVKDCIPDALEIINKSEGTKTQGGGTGKLHAENAPTKLAYLRLLPTEGSSGPGPCICFENFTYNQPASDCGSCGHISVPPRDPPYHLELLTSPNNLLNVLEKDYTNSLGEIPAEQSSLNYVSQLASLVCGDKDSLATDPPMPQHCSEYKMQMNISLSSMILLGQGKH</sequence>
<dbReference type="GO" id="GO:0008284">
    <property type="term" value="P:positive regulation of cell population proliferation"/>
    <property type="evidence" value="ECO:0007669"/>
    <property type="project" value="Ensembl"/>
</dbReference>
<evidence type="ECO:0000313" key="17">
    <source>
        <dbReference type="Proteomes" id="UP000694385"/>
    </source>
</evidence>
<dbReference type="SMART" id="SM00060">
    <property type="entry name" value="FN3"/>
    <property type="match status" value="2"/>
</dbReference>
<dbReference type="PANTHER" id="PTHR48423:SF1">
    <property type="entry name" value="INTERLEUKIN-27 RECEPTOR SUBUNIT ALPHA"/>
    <property type="match status" value="1"/>
</dbReference>
<evidence type="ECO:0000256" key="13">
    <source>
        <dbReference type="ARBA" id="ARBA00079310"/>
    </source>
</evidence>
<dbReference type="FunFam" id="2.60.40.10:FF:000738">
    <property type="entry name" value="Leukemia inhibitory factor receptor"/>
    <property type="match status" value="1"/>
</dbReference>
<comment type="subunit">
    <text evidence="11">Heterodimer composed of OSMR and IL6ST (type II OSM receptor). Heterodimer with IL31RA to form the IL31 receptor.</text>
</comment>
<feature type="transmembrane region" description="Helical" evidence="14">
    <location>
        <begin position="698"/>
        <end position="720"/>
    </location>
</feature>
<reference evidence="16" key="1">
    <citation type="submission" date="2025-08" db="UniProtKB">
        <authorList>
            <consortium name="Ensembl"/>
        </authorList>
    </citation>
    <scope>IDENTIFICATION</scope>
</reference>
<keyword evidence="6 14" id="KW-1133">Transmembrane helix</keyword>
<dbReference type="Gene3D" id="2.60.40.10">
    <property type="entry name" value="Immunoglobulins"/>
    <property type="match status" value="6"/>
</dbReference>
<evidence type="ECO:0000256" key="11">
    <source>
        <dbReference type="ARBA" id="ARBA00064786"/>
    </source>
</evidence>
<organism evidence="16 17">
    <name type="scientific">Jaculus jaculus</name>
    <name type="common">Lesser Egyptian jerboa</name>
    <dbReference type="NCBI Taxonomy" id="51337"/>
    <lineage>
        <taxon>Eukaryota</taxon>
        <taxon>Metazoa</taxon>
        <taxon>Chordata</taxon>
        <taxon>Craniata</taxon>
        <taxon>Vertebrata</taxon>
        <taxon>Euteleostomi</taxon>
        <taxon>Mammalia</taxon>
        <taxon>Eutheria</taxon>
        <taxon>Euarchontoglires</taxon>
        <taxon>Glires</taxon>
        <taxon>Rodentia</taxon>
        <taxon>Myomorpha</taxon>
        <taxon>Dipodoidea</taxon>
        <taxon>Dipodidae</taxon>
        <taxon>Dipodinae</taxon>
        <taxon>Jaculus</taxon>
    </lineage>
</organism>
<dbReference type="PROSITE" id="PS50853">
    <property type="entry name" value="FN3"/>
    <property type="match status" value="1"/>
</dbReference>
<dbReference type="Pfam" id="PF21177">
    <property type="entry name" value="LIF-R_Ig-like"/>
    <property type="match status" value="1"/>
</dbReference>
<dbReference type="FunFam" id="2.60.40.10:FF:001289">
    <property type="entry name" value="Oncostatin-M-specific receptor subunit beta"/>
    <property type="match status" value="1"/>
</dbReference>
<name>A0A8C5KDI0_JACJA</name>
<evidence type="ECO:0000256" key="3">
    <source>
        <dbReference type="ARBA" id="ARBA00022692"/>
    </source>
</evidence>
<keyword evidence="17" id="KW-1185">Reference proteome</keyword>
<dbReference type="SUPFAM" id="SSF49265">
    <property type="entry name" value="Fibronectin type III"/>
    <property type="match status" value="4"/>
</dbReference>
<evidence type="ECO:0000256" key="4">
    <source>
        <dbReference type="ARBA" id="ARBA00022729"/>
    </source>
</evidence>
<keyword evidence="5" id="KW-0677">Repeat</keyword>
<dbReference type="CDD" id="cd00063">
    <property type="entry name" value="FN3"/>
    <property type="match status" value="1"/>
</dbReference>
<dbReference type="PANTHER" id="PTHR48423">
    <property type="entry name" value="INTERLEUKIN-27 RECEPTOR SUBUNIT ALPHA"/>
    <property type="match status" value="1"/>
</dbReference>